<dbReference type="HAMAP" id="MF_01200_B">
    <property type="entry name" value="OMPdecase_type1_B"/>
    <property type="match status" value="1"/>
</dbReference>
<evidence type="ECO:0000259" key="11">
    <source>
        <dbReference type="SMART" id="SM00934"/>
    </source>
</evidence>
<keyword evidence="6 10" id="KW-0665">Pyrimidine biosynthesis</keyword>
<dbReference type="GO" id="GO:0004590">
    <property type="term" value="F:orotidine-5'-phosphate decarboxylase activity"/>
    <property type="evidence" value="ECO:0007669"/>
    <property type="project" value="UniProtKB-EC"/>
</dbReference>
<dbReference type="PANTHER" id="PTHR32119:SF2">
    <property type="entry name" value="OROTIDINE 5'-PHOSPHATE DECARBOXYLASE"/>
    <property type="match status" value="1"/>
</dbReference>
<dbReference type="SUPFAM" id="SSF51366">
    <property type="entry name" value="Ribulose-phoshate binding barrel"/>
    <property type="match status" value="1"/>
</dbReference>
<dbReference type="NCBIfam" id="TIGR01740">
    <property type="entry name" value="pyrF"/>
    <property type="match status" value="1"/>
</dbReference>
<proteinExistence type="inferred from homology"/>
<feature type="active site" description="For OMPdecase activity" evidence="8">
    <location>
        <position position="80"/>
    </location>
</feature>
<feature type="binding site" evidence="9">
    <location>
        <position position="139"/>
    </location>
    <ligand>
        <name>substrate</name>
    </ligand>
</feature>
<comment type="subunit">
    <text evidence="2">Homodimer.</text>
</comment>
<reference evidence="12" key="2">
    <citation type="journal article" date="2008" name="Curr. Biol.">
        <title>Chromatophore genome sequence of Paulinella sheds light on acquisition of photosynthesis by eukaryotes.</title>
        <authorList>
            <person name="Nowack E.C.M."/>
            <person name="Melkonian M."/>
            <person name="Gloeckner G."/>
        </authorList>
    </citation>
    <scope>NUCLEOTIDE SEQUENCE [LARGE SCALE GENOMIC DNA]</scope>
</reference>
<dbReference type="GO" id="GO:0005829">
    <property type="term" value="C:cytosol"/>
    <property type="evidence" value="ECO:0007669"/>
    <property type="project" value="TreeGrafter"/>
</dbReference>
<dbReference type="CDD" id="cd04725">
    <property type="entry name" value="OMP_decarboxylase_like"/>
    <property type="match status" value="1"/>
</dbReference>
<evidence type="ECO:0000256" key="8">
    <source>
        <dbReference type="PIRSR" id="PIRSR614732-1"/>
    </source>
</evidence>
<feature type="active site" description="For OMPdecase activity" evidence="8">
    <location>
        <position position="77"/>
    </location>
</feature>
<keyword evidence="5 10" id="KW-0210">Decarboxylase</keyword>
<dbReference type="InterPro" id="IPR018089">
    <property type="entry name" value="OMPdecase_AS"/>
</dbReference>
<sequence>MKISRIQSCHKSPNLLEASDKIIVALDGMDEREALNFVMKIPQLRWVKVGLELFTIAGPTIISKLREKGLRVFLDLKFHDIPTTMAGACRSAARLGAEMITVHASAGSIALLLASESALEGAKSVGMNTPIILAVTVLTSWDEYRFSKELAINESIVNHVQHLAQLASTAGVGGLVCSPLEVSSLRTTYAKPFALITPGIRLRSIIPNDQERIMTPSQALEAGASQIVIGRPITMIEQPEKIFLSYCEALT</sequence>
<dbReference type="RefSeq" id="YP_002049340.1">
    <property type="nucleotide sequence ID" value="NC_011087.1"/>
</dbReference>
<evidence type="ECO:0000256" key="7">
    <source>
        <dbReference type="ARBA" id="ARBA00023239"/>
    </source>
</evidence>
<evidence type="ECO:0000256" key="4">
    <source>
        <dbReference type="ARBA" id="ARBA00021923"/>
    </source>
</evidence>
<comment type="pathway">
    <text evidence="1 10">Pyrimidine metabolism; UMP biosynthesis via de novo pathway; UMP from orotate: step 2/2.</text>
</comment>
<dbReference type="EC" id="4.1.1.23" evidence="3 10"/>
<comment type="catalytic activity">
    <reaction evidence="10">
        <text>orotidine 5'-phosphate + H(+) = UMP + CO2</text>
        <dbReference type="Rhea" id="RHEA:11596"/>
        <dbReference type="ChEBI" id="CHEBI:15378"/>
        <dbReference type="ChEBI" id="CHEBI:16526"/>
        <dbReference type="ChEBI" id="CHEBI:57538"/>
        <dbReference type="ChEBI" id="CHEBI:57865"/>
        <dbReference type="EC" id="4.1.1.23"/>
    </reaction>
</comment>
<dbReference type="SMART" id="SM00934">
    <property type="entry name" value="OMPdecase"/>
    <property type="match status" value="1"/>
</dbReference>
<dbReference type="InterPro" id="IPR014732">
    <property type="entry name" value="OMPdecase"/>
</dbReference>
<dbReference type="EMBL" id="CP000815">
    <property type="protein sequence ID" value="ACB43130.1"/>
    <property type="molecule type" value="Genomic_DNA"/>
</dbReference>
<dbReference type="PROSITE" id="PS00156">
    <property type="entry name" value="OMPDECASE"/>
    <property type="match status" value="1"/>
</dbReference>
<dbReference type="InterPro" id="IPR013785">
    <property type="entry name" value="Aldolase_TIM"/>
</dbReference>
<dbReference type="Gene3D" id="3.20.20.70">
    <property type="entry name" value="Aldolase class I"/>
    <property type="match status" value="1"/>
</dbReference>
<feature type="binding site" evidence="9">
    <location>
        <position position="201"/>
    </location>
    <ligand>
        <name>substrate</name>
    </ligand>
</feature>
<dbReference type="PANTHER" id="PTHR32119">
    <property type="entry name" value="OROTIDINE 5'-PHOSPHATE DECARBOXYLASE"/>
    <property type="match status" value="1"/>
</dbReference>
<protein>
    <recommendedName>
        <fullName evidence="4 10">Orotidine 5'-phosphate decarboxylase</fullName>
        <ecNumber evidence="3 10">4.1.1.23</ecNumber>
    </recommendedName>
</protein>
<dbReference type="Pfam" id="PF00215">
    <property type="entry name" value="OMPdecase"/>
    <property type="match status" value="1"/>
</dbReference>
<feature type="binding site" evidence="9">
    <location>
        <position position="231"/>
    </location>
    <ligand>
        <name>substrate</name>
    </ligand>
</feature>
<dbReference type="UniPathway" id="UPA00070">
    <property type="reaction ID" value="UER00120"/>
</dbReference>
<reference evidence="12" key="1">
    <citation type="submission" date="2007-08" db="EMBL/GenBank/DDBJ databases">
        <authorList>
            <person name="Gloeckner G."/>
            <person name="Nowack E."/>
            <person name="Melkonian M."/>
        </authorList>
    </citation>
    <scope>NUCLEOTIDE SEQUENCE</scope>
</reference>
<feature type="binding site" evidence="9">
    <location>
        <position position="230"/>
    </location>
    <ligand>
        <name>substrate</name>
    </ligand>
</feature>
<dbReference type="FunFam" id="3.20.20.70:FF:000015">
    <property type="entry name" value="Orotidine 5'-phosphate decarboxylase"/>
    <property type="match status" value="1"/>
</dbReference>
<name>B1X5B1_PAUCH</name>
<evidence type="ECO:0000256" key="6">
    <source>
        <dbReference type="ARBA" id="ARBA00022975"/>
    </source>
</evidence>
<dbReference type="NCBIfam" id="NF001273">
    <property type="entry name" value="PRK00230.1"/>
    <property type="match status" value="1"/>
</dbReference>
<gene>
    <name evidence="12" type="primary">pyrF</name>
    <name evidence="12" type="ordered locus">PCC_0714</name>
</gene>
<dbReference type="InterPro" id="IPR001754">
    <property type="entry name" value="OMPdeCOase_dom"/>
</dbReference>
<geneLocation type="organellar chromatophore" evidence="12"/>
<feature type="binding site" evidence="9">
    <location>
        <position position="210"/>
    </location>
    <ligand>
        <name>substrate</name>
    </ligand>
</feature>
<feature type="binding site" evidence="9">
    <location>
        <position position="48"/>
    </location>
    <ligand>
        <name>substrate</name>
    </ligand>
</feature>
<evidence type="ECO:0000256" key="10">
    <source>
        <dbReference type="RuleBase" id="RU000512"/>
    </source>
</evidence>
<dbReference type="AlphaFoldDB" id="B1X5B1"/>
<evidence type="ECO:0000256" key="2">
    <source>
        <dbReference type="ARBA" id="ARBA00011738"/>
    </source>
</evidence>
<evidence type="ECO:0000256" key="9">
    <source>
        <dbReference type="PIRSR" id="PIRSR614732-2"/>
    </source>
</evidence>
<keyword evidence="7 10" id="KW-0456">Lyase</keyword>
<organism evidence="12">
    <name type="scientific">Paulinella chromatophora</name>
    <dbReference type="NCBI Taxonomy" id="39717"/>
    <lineage>
        <taxon>Eukaryota</taxon>
        <taxon>Sar</taxon>
        <taxon>Rhizaria</taxon>
        <taxon>Cercozoa</taxon>
        <taxon>Imbricatea</taxon>
        <taxon>Silicofilosea</taxon>
        <taxon>Euglyphida</taxon>
        <taxon>Paulinellidae</taxon>
        <taxon>Paulinella</taxon>
    </lineage>
</organism>
<dbReference type="GO" id="GO:0044205">
    <property type="term" value="P:'de novo' UMP biosynthetic process"/>
    <property type="evidence" value="ECO:0007669"/>
    <property type="project" value="UniProtKB-UniPathway"/>
</dbReference>
<evidence type="ECO:0000256" key="3">
    <source>
        <dbReference type="ARBA" id="ARBA00012321"/>
    </source>
</evidence>
<feature type="active site" description="For OMPdecase activity" evidence="8">
    <location>
        <position position="75"/>
    </location>
</feature>
<evidence type="ECO:0000256" key="5">
    <source>
        <dbReference type="ARBA" id="ARBA00022793"/>
    </source>
</evidence>
<feature type="domain" description="Orotidine 5'-phosphate decarboxylase" evidence="11">
    <location>
        <begin position="21"/>
        <end position="246"/>
    </location>
</feature>
<dbReference type="GO" id="GO:0006207">
    <property type="term" value="P:'de novo' pyrimidine nucleobase biosynthetic process"/>
    <property type="evidence" value="ECO:0007669"/>
    <property type="project" value="InterPro"/>
</dbReference>
<feature type="binding site" evidence="9">
    <location>
        <position position="27"/>
    </location>
    <ligand>
        <name>substrate</name>
    </ligand>
</feature>
<accession>B1X5B1</accession>
<evidence type="ECO:0000256" key="1">
    <source>
        <dbReference type="ARBA" id="ARBA00004861"/>
    </source>
</evidence>
<comment type="similarity">
    <text evidence="10">Belongs to the OMP decarboxylase family.</text>
</comment>
<dbReference type="GeneID" id="6481497"/>
<dbReference type="InterPro" id="IPR011060">
    <property type="entry name" value="RibuloseP-bd_barrel"/>
</dbReference>
<evidence type="ECO:0000313" key="12">
    <source>
        <dbReference type="EMBL" id="ACB43130.1"/>
    </source>
</evidence>
<keyword evidence="12" id="KW-0934">Plastid</keyword>
<dbReference type="InterPro" id="IPR047596">
    <property type="entry name" value="OMPdecase_bac"/>
</dbReference>